<reference evidence="15" key="2">
    <citation type="journal article" date="2024" name="Nature">
        <title>Anoxygenic phototroph of the Chloroflexota uses a type I reaction centre.</title>
        <authorList>
            <person name="Tsuji J.M."/>
            <person name="Shaw N.A."/>
            <person name="Nagashima S."/>
            <person name="Venkiteswaran J.J."/>
            <person name="Schiff S.L."/>
            <person name="Watanabe T."/>
            <person name="Fukui M."/>
            <person name="Hanada S."/>
            <person name="Tank M."/>
            <person name="Neufeld J.D."/>
        </authorList>
    </citation>
    <scope>NUCLEOTIDE SEQUENCE</scope>
    <source>
        <strain evidence="15">L227-S17</strain>
    </source>
</reference>
<evidence type="ECO:0000259" key="12">
    <source>
        <dbReference type="PROSITE" id="PS50880"/>
    </source>
</evidence>
<evidence type="ECO:0000256" key="10">
    <source>
        <dbReference type="HAMAP-Rule" id="MF_00952"/>
    </source>
</evidence>
<dbReference type="PROSITE" id="PS50880">
    <property type="entry name" value="TOPRIM"/>
    <property type="match status" value="1"/>
</dbReference>
<evidence type="ECO:0000313" key="17">
    <source>
        <dbReference type="Proteomes" id="UP001431572"/>
    </source>
</evidence>
<comment type="function">
    <text evidence="10">Releases the supercoiling and torsional tension of DNA, which is introduced during the DNA replication and transcription, by transiently cleaving and rejoining one strand of the DNA duplex. Introduces a single-strand break via transesterification at a target site in duplex DNA. The scissile phosphodiester is attacked by the catalytic tyrosine of the enzyme, resulting in the formation of a DNA-(5'-phosphotyrosyl)-enzyme intermediate and the expulsion of a 3'-OH DNA strand. The free DNA strand then undergoes passage around the unbroken strand, thus removing DNA supercoils. Finally, in the religation step, the DNA 3'-OH attacks the covalent intermediate to expel the active-site tyrosine and restore the DNA phosphodiester backbone.</text>
</comment>
<feature type="domain" description="Toprim" evidence="12">
    <location>
        <begin position="3"/>
        <end position="116"/>
    </location>
</feature>
<evidence type="ECO:0000256" key="3">
    <source>
        <dbReference type="ARBA" id="ARBA00022723"/>
    </source>
</evidence>
<name>A0A8T7M9P7_9CHLR</name>
<dbReference type="NCBIfam" id="TIGR01051">
    <property type="entry name" value="topA_bact"/>
    <property type="match status" value="1"/>
</dbReference>
<dbReference type="PROSITE" id="PS52039">
    <property type="entry name" value="TOPO_IA_2"/>
    <property type="match status" value="1"/>
</dbReference>
<dbReference type="EMBL" id="CP128400">
    <property type="protein sequence ID" value="WJW68792.1"/>
    <property type="molecule type" value="Genomic_DNA"/>
</dbReference>
<evidence type="ECO:0000256" key="7">
    <source>
        <dbReference type="ARBA" id="ARBA00023029"/>
    </source>
</evidence>
<evidence type="ECO:0000256" key="1">
    <source>
        <dbReference type="ARBA" id="ARBA00000213"/>
    </source>
</evidence>
<dbReference type="GO" id="GO:0003917">
    <property type="term" value="F:DNA topoisomerase type I (single strand cut, ATP-independent) activity"/>
    <property type="evidence" value="ECO:0007669"/>
    <property type="project" value="UniProtKB-UniRule"/>
</dbReference>
<dbReference type="CDD" id="cd03363">
    <property type="entry name" value="TOPRIM_TopoIA_TopoI"/>
    <property type="match status" value="1"/>
</dbReference>
<dbReference type="EC" id="5.6.2.1" evidence="10"/>
<reference evidence="14 16" key="1">
    <citation type="submission" date="2020-06" db="EMBL/GenBank/DDBJ databases">
        <title>Anoxygenic phototrophic Chloroflexota member uses a Type I reaction center.</title>
        <authorList>
            <person name="Tsuji J.M."/>
            <person name="Shaw N.A."/>
            <person name="Nagashima S."/>
            <person name="Venkiteswaran J."/>
            <person name="Schiff S.L."/>
            <person name="Hanada S."/>
            <person name="Tank M."/>
            <person name="Neufeld J.D."/>
        </authorList>
    </citation>
    <scope>NUCLEOTIDE SEQUENCE [LARGE SCALE GENOMIC DNA]</scope>
    <source>
        <strain evidence="14">L227-S17</strain>
    </source>
</reference>
<accession>A0A8T7M9P7</accession>
<feature type="site" description="Interaction with DNA" evidence="10">
    <location>
        <position position="33"/>
    </location>
</feature>
<dbReference type="SUPFAM" id="SSF56712">
    <property type="entry name" value="Prokaryotic type I DNA topoisomerase"/>
    <property type="match status" value="1"/>
</dbReference>
<organism evidence="14 16">
    <name type="scientific">Candidatus Chlorohelix allophototropha</name>
    <dbReference type="NCBI Taxonomy" id="3003348"/>
    <lineage>
        <taxon>Bacteria</taxon>
        <taxon>Bacillati</taxon>
        <taxon>Chloroflexota</taxon>
        <taxon>Chloroflexia</taxon>
        <taxon>Candidatus Chloroheliales</taxon>
        <taxon>Candidatus Chloroheliaceae</taxon>
        <taxon>Candidatus Chlorohelix</taxon>
    </lineage>
</organism>
<feature type="site" description="Interaction with DNA" evidence="10">
    <location>
        <position position="510"/>
    </location>
</feature>
<dbReference type="SMART" id="SM00493">
    <property type="entry name" value="TOPRIM"/>
    <property type="match status" value="1"/>
</dbReference>
<sequence length="704" mass="78852">MAGTLVIVESPAKAKTIGKYLGRDYTVRATMGHVRDLPPERLGVNVEDGSFLPEYESVKGRGKIIGEIRTLAKEASAVLLATDPDREGEAIAWHIASAAGLNRRGLKVSRVEFHEITERAIKQAVANPRQLDMNLVNAQQARRVLDRLVGYRLSPLLWKKVQRGLSAGRVQSVALRVVVDREQEIEAFVPREFWTVEADLARSPWSKQKNDLFRAVLFTREKSPRKWEFEKGEEAQQVVKELEAASWKVAAITRKEKRQHPSAPFTTSTLQQEAARKLGFAAKHTMKVAQELYEGVSLGSEGNSGLITYMRTDSVNVSREAQEAARAVIVQQFSPEYLPSKPPFYKSKALNAQEAHEAIRPTNPARLPDGIRQFLGADQHRLYRLIWQRFIASQMAEARLEVTTYDIDAQPRERTKQPYLFRASGERTIFPGFMAIYRESVGDSEDSEEIKGLPRLQENDALDPVKLLPEQHFTQPPPRFGEATLVKTLEELGVGRPSTYATILSTIQDRGYVVVQGVGREKKFVPTPLGSAVTTLLVARFPDLLDVKFTAKLEDELDQVAEGKREWVPLVAEVYHPMMQHLALAEREVAKIEVAQSPDFPVAEKRKTTGRSSYTRKSGSSSYAAKTPRTRKTAEKKADYATPNGEPSGEKVAVKRAPRQKAVVAEEAQVTCDKCGKPMVKRKGPYSEFYGCSGYPTCRNIRKL</sequence>
<dbReference type="SMART" id="SM00436">
    <property type="entry name" value="TOP1Bc"/>
    <property type="match status" value="1"/>
</dbReference>
<dbReference type="Pfam" id="PF01396">
    <property type="entry name" value="Zn_ribbon_Top1"/>
    <property type="match status" value="1"/>
</dbReference>
<keyword evidence="8 10" id="KW-0238">DNA-binding</keyword>
<dbReference type="Gene3D" id="1.10.290.10">
    <property type="entry name" value="Topoisomerase I, domain 4"/>
    <property type="match status" value="1"/>
</dbReference>
<keyword evidence="17" id="KW-1185">Reference proteome</keyword>
<evidence type="ECO:0000313" key="16">
    <source>
        <dbReference type="Proteomes" id="UP000521676"/>
    </source>
</evidence>
<dbReference type="GO" id="GO:0006265">
    <property type="term" value="P:DNA topological change"/>
    <property type="evidence" value="ECO:0007669"/>
    <property type="project" value="UniProtKB-UniRule"/>
</dbReference>
<dbReference type="RefSeq" id="WP_341470695.1">
    <property type="nucleotide sequence ID" value="NZ_CP128400.1"/>
</dbReference>
<keyword evidence="4" id="KW-0863">Zinc-finger</keyword>
<dbReference type="Proteomes" id="UP001431572">
    <property type="component" value="Chromosome 2"/>
</dbReference>
<feature type="site" description="Interaction with DNA" evidence="10">
    <location>
        <position position="158"/>
    </location>
</feature>
<keyword evidence="9 10" id="KW-0413">Isomerase</keyword>
<dbReference type="InterPro" id="IPR013825">
    <property type="entry name" value="Topo_IA_cen_sub2"/>
</dbReference>
<evidence type="ECO:0000259" key="13">
    <source>
        <dbReference type="PROSITE" id="PS52039"/>
    </source>
</evidence>
<feature type="region of interest" description="Interaction with DNA" evidence="10">
    <location>
        <begin position="166"/>
        <end position="171"/>
    </location>
</feature>
<dbReference type="InterPro" id="IPR000380">
    <property type="entry name" value="Topo_IA"/>
</dbReference>
<comment type="catalytic activity">
    <reaction evidence="1 10">
        <text>ATP-independent breakage of single-stranded DNA, followed by passage and rejoining.</text>
        <dbReference type="EC" id="5.6.2.1"/>
    </reaction>
</comment>
<dbReference type="SMART" id="SM00437">
    <property type="entry name" value="TOP1Ac"/>
    <property type="match status" value="1"/>
</dbReference>
<dbReference type="InterPro" id="IPR013497">
    <property type="entry name" value="Topo_IA_cen"/>
</dbReference>
<keyword evidence="5" id="KW-0862">Zinc</keyword>
<feature type="site" description="Interaction with DNA" evidence="10">
    <location>
        <position position="151"/>
    </location>
</feature>
<feature type="compositionally biased region" description="Low complexity" evidence="11">
    <location>
        <begin position="610"/>
        <end position="623"/>
    </location>
</feature>
<protein>
    <recommendedName>
        <fullName evidence="10">DNA topoisomerase 1</fullName>
        <ecNumber evidence="10">5.6.2.1</ecNumber>
    </recommendedName>
    <alternativeName>
        <fullName evidence="10">DNA topoisomerase I</fullName>
    </alternativeName>
</protein>
<dbReference type="Gene3D" id="3.40.50.140">
    <property type="match status" value="1"/>
</dbReference>
<feature type="site" description="Interaction with DNA" evidence="10">
    <location>
        <position position="143"/>
    </location>
</feature>
<comment type="similarity">
    <text evidence="2 10">Belongs to the type IA topoisomerase family.</text>
</comment>
<feature type="region of interest" description="Disordered" evidence="11">
    <location>
        <begin position="603"/>
        <end position="651"/>
    </location>
</feature>
<dbReference type="PROSITE" id="PS00396">
    <property type="entry name" value="TOPO_IA_1"/>
    <property type="match status" value="1"/>
</dbReference>
<keyword evidence="6" id="KW-0460">Magnesium</keyword>
<dbReference type="InterPro" id="IPR028612">
    <property type="entry name" value="Topoisom_1_IA"/>
</dbReference>
<evidence type="ECO:0000256" key="2">
    <source>
        <dbReference type="ARBA" id="ARBA00009446"/>
    </source>
</evidence>
<dbReference type="GO" id="GO:0008270">
    <property type="term" value="F:zinc ion binding"/>
    <property type="evidence" value="ECO:0007669"/>
    <property type="project" value="UniProtKB-KW"/>
</dbReference>
<feature type="site" description="Interaction with DNA" evidence="10">
    <location>
        <position position="142"/>
    </location>
</feature>
<feature type="domain" description="Topo IA-type catalytic" evidence="13">
    <location>
        <begin position="132"/>
        <end position="582"/>
    </location>
</feature>
<feature type="active site" description="O-(5'-phospho-DNA)-tyrosine intermediate" evidence="10">
    <location>
        <position position="309"/>
    </location>
</feature>
<gene>
    <name evidence="10 14" type="primary">topA</name>
    <name evidence="14" type="ORF">HXX08_23620</name>
    <name evidence="15" type="ORF">OZ401_004409</name>
</gene>
<dbReference type="GO" id="GO:0005694">
    <property type="term" value="C:chromosome"/>
    <property type="evidence" value="ECO:0007669"/>
    <property type="project" value="InterPro"/>
</dbReference>
<dbReference type="Gene3D" id="3.30.65.10">
    <property type="entry name" value="Bacterial Topoisomerase I, domain 1"/>
    <property type="match status" value="1"/>
</dbReference>
<dbReference type="InterPro" id="IPR003602">
    <property type="entry name" value="Topo_IA_DNA-bd_dom"/>
</dbReference>
<dbReference type="AlphaFoldDB" id="A0A8T7M9P7"/>
<evidence type="ECO:0000313" key="14">
    <source>
        <dbReference type="EMBL" id="NWJ48860.1"/>
    </source>
</evidence>
<evidence type="ECO:0000256" key="11">
    <source>
        <dbReference type="SAM" id="MobiDB-lite"/>
    </source>
</evidence>
<feature type="site" description="Interaction with DNA" evidence="10">
    <location>
        <position position="146"/>
    </location>
</feature>
<evidence type="ECO:0000256" key="6">
    <source>
        <dbReference type="ARBA" id="ARBA00022842"/>
    </source>
</evidence>
<dbReference type="InterPro" id="IPR023405">
    <property type="entry name" value="Topo_IA_core_domain"/>
</dbReference>
<dbReference type="InterPro" id="IPR003601">
    <property type="entry name" value="Topo_IA_2"/>
</dbReference>
<dbReference type="CDD" id="cd00186">
    <property type="entry name" value="TOP1Ac"/>
    <property type="match status" value="1"/>
</dbReference>
<dbReference type="Proteomes" id="UP000521676">
    <property type="component" value="Unassembled WGS sequence"/>
</dbReference>
<keyword evidence="3" id="KW-0479">Metal-binding</keyword>
<evidence type="ECO:0000256" key="8">
    <source>
        <dbReference type="ARBA" id="ARBA00023125"/>
    </source>
</evidence>
<evidence type="ECO:0000256" key="5">
    <source>
        <dbReference type="ARBA" id="ARBA00022833"/>
    </source>
</evidence>
<dbReference type="Gene3D" id="1.10.460.10">
    <property type="entry name" value="Topoisomerase I, domain 2"/>
    <property type="match status" value="1"/>
</dbReference>
<dbReference type="GO" id="GO:0003677">
    <property type="term" value="F:DNA binding"/>
    <property type="evidence" value="ECO:0007669"/>
    <property type="project" value="UniProtKB-KW"/>
</dbReference>
<dbReference type="InterPro" id="IPR013826">
    <property type="entry name" value="Topo_IA_cen_sub3"/>
</dbReference>
<dbReference type="InterPro" id="IPR023406">
    <property type="entry name" value="Topo_IA_AS"/>
</dbReference>
<dbReference type="InterPro" id="IPR013498">
    <property type="entry name" value="Topo_IA_Znf"/>
</dbReference>
<dbReference type="PRINTS" id="PR00417">
    <property type="entry name" value="PRTPISMRASEI"/>
</dbReference>
<feature type="site" description="Interaction with DNA" evidence="10">
    <location>
        <position position="311"/>
    </location>
</feature>
<dbReference type="Gene3D" id="2.70.20.10">
    <property type="entry name" value="Topoisomerase I, domain 3"/>
    <property type="match status" value="1"/>
</dbReference>
<evidence type="ECO:0000313" key="15">
    <source>
        <dbReference type="EMBL" id="WJW68792.1"/>
    </source>
</evidence>
<keyword evidence="7 10" id="KW-0799">Topoisomerase</keyword>
<dbReference type="Pfam" id="PF01751">
    <property type="entry name" value="Toprim"/>
    <property type="match status" value="1"/>
</dbReference>
<proteinExistence type="inferred from homology"/>
<dbReference type="InterPro" id="IPR006171">
    <property type="entry name" value="TOPRIM_dom"/>
</dbReference>
<dbReference type="PANTHER" id="PTHR42785">
    <property type="entry name" value="DNA TOPOISOMERASE, TYPE IA, CORE"/>
    <property type="match status" value="1"/>
</dbReference>
<dbReference type="InterPro" id="IPR005733">
    <property type="entry name" value="TopoI_bac-type"/>
</dbReference>
<dbReference type="InterPro" id="IPR013824">
    <property type="entry name" value="Topo_IA_cen_sub1"/>
</dbReference>
<evidence type="ECO:0000256" key="9">
    <source>
        <dbReference type="ARBA" id="ARBA00023235"/>
    </source>
</evidence>
<evidence type="ECO:0000256" key="4">
    <source>
        <dbReference type="ARBA" id="ARBA00022771"/>
    </source>
</evidence>
<dbReference type="PANTHER" id="PTHR42785:SF1">
    <property type="entry name" value="DNA TOPOISOMERASE"/>
    <property type="match status" value="1"/>
</dbReference>
<dbReference type="Pfam" id="PF01131">
    <property type="entry name" value="Topoisom_bac"/>
    <property type="match status" value="1"/>
</dbReference>
<dbReference type="EMBL" id="JACATZ010000003">
    <property type="protein sequence ID" value="NWJ48860.1"/>
    <property type="molecule type" value="Genomic_DNA"/>
</dbReference>
<comment type="subunit">
    <text evidence="10">Monomer.</text>
</comment>
<dbReference type="HAMAP" id="MF_00952">
    <property type="entry name" value="Topoisom_1_prok"/>
    <property type="match status" value="1"/>
</dbReference>
<dbReference type="InterPro" id="IPR034149">
    <property type="entry name" value="TOPRIM_TopoI"/>
</dbReference>